<name>A0A158QMQ9_HAEPC</name>
<protein>
    <submittedName>
        <fullName evidence="1">Tick transposon</fullName>
    </submittedName>
</protein>
<accession>A0A158QMQ9</accession>
<reference evidence="1" key="1">
    <citation type="submission" date="2016-04" db="UniProtKB">
        <authorList>
            <consortium name="WormBaseParasite"/>
        </authorList>
    </citation>
    <scope>IDENTIFICATION</scope>
</reference>
<evidence type="ECO:0000313" key="1">
    <source>
        <dbReference type="WBParaSite" id="HPLM_0000903401-mRNA-1"/>
    </source>
</evidence>
<proteinExistence type="predicted"/>
<sequence length="88" mass="9572">LEVVATAICKQNGSSTIGFVFTAIHCTDVRFETISKDSSSKSNRIFSHNTKTTPSAEANSICRIACLVGSSKLPATLKRFFCFLMCMT</sequence>
<dbReference type="AlphaFoldDB" id="A0A158QMQ9"/>
<dbReference type="WBParaSite" id="HPLM_0000903401-mRNA-1">
    <property type="protein sequence ID" value="HPLM_0000903401-mRNA-1"/>
    <property type="gene ID" value="HPLM_0000903401"/>
</dbReference>
<organism evidence="1">
    <name type="scientific">Haemonchus placei</name>
    <name type="common">Barber's pole worm</name>
    <dbReference type="NCBI Taxonomy" id="6290"/>
    <lineage>
        <taxon>Eukaryota</taxon>
        <taxon>Metazoa</taxon>
        <taxon>Ecdysozoa</taxon>
        <taxon>Nematoda</taxon>
        <taxon>Chromadorea</taxon>
        <taxon>Rhabditida</taxon>
        <taxon>Rhabditina</taxon>
        <taxon>Rhabditomorpha</taxon>
        <taxon>Strongyloidea</taxon>
        <taxon>Trichostrongylidae</taxon>
        <taxon>Haemonchus</taxon>
    </lineage>
</organism>